<sequence>MPTTPENSWQSLCAGLVGNPNPELVADLPWMGAPMLTLPPLTSDQELPVTKPMWVVRVAAPDMKFEDKRFASFDRCSSVPNGLFITRLAEQGYYFDQRLGKILCFCCGRERESGHTHTCQPARKELNIPFLHQALHLHQMSTTTVSNTQRRRAPNGCALQFWEDNFSPNAKHLDGMKRREKRLRRL</sequence>
<dbReference type="SUPFAM" id="SSF57924">
    <property type="entry name" value="Inhibitor of apoptosis (IAP) repeat"/>
    <property type="match status" value="1"/>
</dbReference>
<comment type="caution">
    <text evidence="1">The sequence shown here is derived from an EMBL/GenBank/DDBJ whole genome shotgun (WGS) entry which is preliminary data.</text>
</comment>
<dbReference type="Gene3D" id="1.10.1170.10">
    <property type="entry name" value="Inhibitor Of Apoptosis Protein (2mihbC-IAP-1), Chain A"/>
    <property type="match status" value="1"/>
</dbReference>
<keyword evidence="2" id="KW-1185">Reference proteome</keyword>
<accession>A0A2T7P4U1</accession>
<proteinExistence type="predicted"/>
<name>A0A2T7P4U1_POMCA</name>
<dbReference type="EMBL" id="PZQS01000006">
    <property type="protein sequence ID" value="PVD28430.1"/>
    <property type="molecule type" value="Genomic_DNA"/>
</dbReference>
<evidence type="ECO:0000313" key="1">
    <source>
        <dbReference type="EMBL" id="PVD28430.1"/>
    </source>
</evidence>
<dbReference type="Proteomes" id="UP000245119">
    <property type="component" value="Linkage Group LG6"/>
</dbReference>
<reference evidence="1 2" key="1">
    <citation type="submission" date="2018-04" db="EMBL/GenBank/DDBJ databases">
        <title>The genome of golden apple snail Pomacea canaliculata provides insight into stress tolerance and invasive adaptation.</title>
        <authorList>
            <person name="Liu C."/>
            <person name="Liu B."/>
            <person name="Ren Y."/>
            <person name="Zhang Y."/>
            <person name="Wang H."/>
            <person name="Li S."/>
            <person name="Jiang F."/>
            <person name="Yin L."/>
            <person name="Zhang G."/>
            <person name="Qian W."/>
            <person name="Fan W."/>
        </authorList>
    </citation>
    <scope>NUCLEOTIDE SEQUENCE [LARGE SCALE GENOMIC DNA]</scope>
    <source>
        <strain evidence="1">SZHN2017</strain>
        <tissue evidence="1">Muscle</tissue>
    </source>
</reference>
<evidence type="ECO:0000313" key="2">
    <source>
        <dbReference type="Proteomes" id="UP000245119"/>
    </source>
</evidence>
<gene>
    <name evidence="1" type="ORF">C0Q70_11017</name>
</gene>
<organism evidence="1 2">
    <name type="scientific">Pomacea canaliculata</name>
    <name type="common">Golden apple snail</name>
    <dbReference type="NCBI Taxonomy" id="400727"/>
    <lineage>
        <taxon>Eukaryota</taxon>
        <taxon>Metazoa</taxon>
        <taxon>Spiralia</taxon>
        <taxon>Lophotrochozoa</taxon>
        <taxon>Mollusca</taxon>
        <taxon>Gastropoda</taxon>
        <taxon>Caenogastropoda</taxon>
        <taxon>Architaenioglossa</taxon>
        <taxon>Ampullarioidea</taxon>
        <taxon>Ampullariidae</taxon>
        <taxon>Pomacea</taxon>
    </lineage>
</organism>
<dbReference type="AlphaFoldDB" id="A0A2T7P4U1"/>
<protein>
    <submittedName>
        <fullName evidence="1">Uncharacterized protein</fullName>
    </submittedName>
</protein>